<feature type="region of interest" description="Disordered" evidence="1">
    <location>
        <begin position="85"/>
        <end position="116"/>
    </location>
</feature>
<feature type="region of interest" description="Disordered" evidence="1">
    <location>
        <begin position="268"/>
        <end position="290"/>
    </location>
</feature>
<protein>
    <submittedName>
        <fullName evidence="2">Uncharacterized protein</fullName>
    </submittedName>
</protein>
<organism evidence="2 3">
    <name type="scientific">Coemansia interrupta</name>
    <dbReference type="NCBI Taxonomy" id="1126814"/>
    <lineage>
        <taxon>Eukaryota</taxon>
        <taxon>Fungi</taxon>
        <taxon>Fungi incertae sedis</taxon>
        <taxon>Zoopagomycota</taxon>
        <taxon>Kickxellomycotina</taxon>
        <taxon>Kickxellomycetes</taxon>
        <taxon>Kickxellales</taxon>
        <taxon>Kickxellaceae</taxon>
        <taxon>Coemansia</taxon>
    </lineage>
</organism>
<dbReference type="AlphaFoldDB" id="A0A9W8LHU5"/>
<comment type="caution">
    <text evidence="2">The sequence shown here is derived from an EMBL/GenBank/DDBJ whole genome shotgun (WGS) entry which is preliminary data.</text>
</comment>
<name>A0A9W8LHU5_9FUNG</name>
<dbReference type="Proteomes" id="UP001140172">
    <property type="component" value="Unassembled WGS sequence"/>
</dbReference>
<feature type="region of interest" description="Disordered" evidence="1">
    <location>
        <begin position="169"/>
        <end position="235"/>
    </location>
</feature>
<dbReference type="OrthoDB" id="5597591at2759"/>
<dbReference type="EMBL" id="JANBUM010000292">
    <property type="protein sequence ID" value="KAJ2779561.1"/>
    <property type="molecule type" value="Genomic_DNA"/>
</dbReference>
<sequence>MPPGRPKRMRYTFISQARTAQQPVYAWKKVWSAPESDPNNDGAAVVPSLKVYKWQKTGQTIVHEDDEVDTQQQLLLQQQQQQQIAQEQKAQEHEIQSQQDDAQMIDGNPNEQVQGDDGVQTSMDAVDAAVAAVEDIAATIGSCAPANPDLDIESATNVIQNMTKAPDNGIDTIVGDNANENGNANDNVGVDSQDHQQQQEQEQQQGGEKQQQQEEAEIIAMADGSPRETVEPSVVEPELSANLQTTIEQDSVVAADISPNAAVEAEKSEIIVEPIPEAEPGAASTPTPRN</sequence>
<accession>A0A9W8LHU5</accession>
<proteinExistence type="predicted"/>
<reference evidence="2" key="1">
    <citation type="submission" date="2022-07" db="EMBL/GenBank/DDBJ databases">
        <title>Phylogenomic reconstructions and comparative analyses of Kickxellomycotina fungi.</title>
        <authorList>
            <person name="Reynolds N.K."/>
            <person name="Stajich J.E."/>
            <person name="Barry K."/>
            <person name="Grigoriev I.V."/>
            <person name="Crous P."/>
            <person name="Smith M.E."/>
        </authorList>
    </citation>
    <scope>NUCLEOTIDE SEQUENCE</scope>
    <source>
        <strain evidence="2">BCRC 34489</strain>
    </source>
</reference>
<feature type="compositionally biased region" description="Low complexity" evidence="1">
    <location>
        <begin position="271"/>
        <end position="283"/>
    </location>
</feature>
<evidence type="ECO:0000256" key="1">
    <source>
        <dbReference type="SAM" id="MobiDB-lite"/>
    </source>
</evidence>
<evidence type="ECO:0000313" key="3">
    <source>
        <dbReference type="Proteomes" id="UP001140172"/>
    </source>
</evidence>
<feature type="compositionally biased region" description="Low complexity" evidence="1">
    <location>
        <begin position="174"/>
        <end position="210"/>
    </location>
</feature>
<evidence type="ECO:0000313" key="2">
    <source>
        <dbReference type="EMBL" id="KAJ2779561.1"/>
    </source>
</evidence>
<gene>
    <name evidence="2" type="ORF">GGI15_003834</name>
</gene>
<keyword evidence="3" id="KW-1185">Reference proteome</keyword>